<keyword evidence="2" id="KW-1133">Transmembrane helix</keyword>
<dbReference type="EMBL" id="CP074371">
    <property type="protein sequence ID" value="QVI22476.1"/>
    <property type="molecule type" value="Genomic_DNA"/>
</dbReference>
<dbReference type="Proteomes" id="UP000683310">
    <property type="component" value="Chromosome"/>
</dbReference>
<gene>
    <name evidence="3" type="ORF">KHQ06_05325</name>
</gene>
<evidence type="ECO:0000256" key="2">
    <source>
        <dbReference type="SAM" id="Phobius"/>
    </source>
</evidence>
<evidence type="ECO:0000313" key="4">
    <source>
        <dbReference type="Proteomes" id="UP000683310"/>
    </source>
</evidence>
<keyword evidence="2" id="KW-0812">Transmembrane</keyword>
<accession>A0ABX8CRD2</accession>
<feature type="transmembrane region" description="Helical" evidence="2">
    <location>
        <begin position="12"/>
        <end position="34"/>
    </location>
</feature>
<sequence>MGMFLGLVAGVAAHSLVLGIIVAVLASIAGWYLIAEVEVFFARGPRTDSEANGKWARGLGGNRDAR</sequence>
<keyword evidence="2" id="KW-0472">Membrane</keyword>
<feature type="region of interest" description="Disordered" evidence="1">
    <location>
        <begin position="47"/>
        <end position="66"/>
    </location>
</feature>
<name>A0ABX8CRD2_9NOCA</name>
<proteinExistence type="predicted"/>
<organism evidence="3 4">
    <name type="scientific">Nocardia tengchongensis</name>
    <dbReference type="NCBI Taxonomy" id="2055889"/>
    <lineage>
        <taxon>Bacteria</taxon>
        <taxon>Bacillati</taxon>
        <taxon>Actinomycetota</taxon>
        <taxon>Actinomycetes</taxon>
        <taxon>Mycobacteriales</taxon>
        <taxon>Nocardiaceae</taxon>
        <taxon>Nocardia</taxon>
    </lineage>
</organism>
<evidence type="ECO:0000313" key="3">
    <source>
        <dbReference type="EMBL" id="QVI22476.1"/>
    </source>
</evidence>
<keyword evidence="4" id="KW-1185">Reference proteome</keyword>
<reference evidence="3 4" key="1">
    <citation type="submission" date="2021-04" db="EMBL/GenBank/DDBJ databases">
        <title>Nocardia tengchongensis.</title>
        <authorList>
            <person name="Zhuang k."/>
            <person name="Ran Y."/>
            <person name="Li W."/>
        </authorList>
    </citation>
    <scope>NUCLEOTIDE SEQUENCE [LARGE SCALE GENOMIC DNA]</scope>
    <source>
        <strain evidence="3 4">CFH S0057</strain>
    </source>
</reference>
<protein>
    <submittedName>
        <fullName evidence="3">Uncharacterized protein</fullName>
    </submittedName>
</protein>
<evidence type="ECO:0000256" key="1">
    <source>
        <dbReference type="SAM" id="MobiDB-lite"/>
    </source>
</evidence>